<name>A0A3G2RBV4_9FIRM</name>
<dbReference type="PIRSF" id="PIRSF002741">
    <property type="entry name" value="MppA"/>
    <property type="match status" value="1"/>
</dbReference>
<dbReference type="Gene3D" id="3.10.105.10">
    <property type="entry name" value="Dipeptide-binding Protein, Domain 3"/>
    <property type="match status" value="1"/>
</dbReference>
<keyword evidence="7" id="KW-1185">Reference proteome</keyword>
<dbReference type="PROSITE" id="PS01040">
    <property type="entry name" value="SBP_BACTERIAL_5"/>
    <property type="match status" value="1"/>
</dbReference>
<gene>
    <name evidence="6" type="ORF">D2962_03430</name>
</gene>
<dbReference type="Gene3D" id="3.40.190.10">
    <property type="entry name" value="Periplasmic binding protein-like II"/>
    <property type="match status" value="1"/>
</dbReference>
<dbReference type="GO" id="GO:1904680">
    <property type="term" value="F:peptide transmembrane transporter activity"/>
    <property type="evidence" value="ECO:0007669"/>
    <property type="project" value="TreeGrafter"/>
</dbReference>
<dbReference type="GO" id="GO:0043190">
    <property type="term" value="C:ATP-binding cassette (ABC) transporter complex"/>
    <property type="evidence" value="ECO:0007669"/>
    <property type="project" value="InterPro"/>
</dbReference>
<feature type="domain" description="Solute-binding protein family 5" evidence="5">
    <location>
        <begin position="28"/>
        <end position="401"/>
    </location>
</feature>
<dbReference type="InterPro" id="IPR030678">
    <property type="entry name" value="Peptide/Ni-bd"/>
</dbReference>
<dbReference type="Proteomes" id="UP000280960">
    <property type="component" value="Chromosome"/>
</dbReference>
<evidence type="ECO:0000313" key="7">
    <source>
        <dbReference type="Proteomes" id="UP000280960"/>
    </source>
</evidence>
<dbReference type="PANTHER" id="PTHR30290:SF9">
    <property type="entry name" value="OLIGOPEPTIDE-BINDING PROTEIN APPA"/>
    <property type="match status" value="1"/>
</dbReference>
<evidence type="ECO:0000256" key="3">
    <source>
        <dbReference type="ARBA" id="ARBA00022448"/>
    </source>
</evidence>
<dbReference type="InterPro" id="IPR000914">
    <property type="entry name" value="SBP_5_dom"/>
</dbReference>
<evidence type="ECO:0000313" key="6">
    <source>
        <dbReference type="EMBL" id="AYO32177.1"/>
    </source>
</evidence>
<keyword evidence="3" id="KW-0813">Transport</keyword>
<dbReference type="Gene3D" id="3.90.76.10">
    <property type="entry name" value="Dipeptide-binding Protein, Domain 1"/>
    <property type="match status" value="1"/>
</dbReference>
<accession>A0A3G2RBV4</accession>
<dbReference type="KEGG" id="bacg:D2962_03430"/>
<organism evidence="6 7">
    <name type="scientific">Biomaibacter acetigenes</name>
    <dbReference type="NCBI Taxonomy" id="2316383"/>
    <lineage>
        <taxon>Bacteria</taxon>
        <taxon>Bacillati</taxon>
        <taxon>Bacillota</taxon>
        <taxon>Clostridia</taxon>
        <taxon>Thermosediminibacterales</taxon>
        <taxon>Tepidanaerobacteraceae</taxon>
        <taxon>Biomaibacter</taxon>
    </lineage>
</organism>
<keyword evidence="4" id="KW-0732">Signal</keyword>
<comment type="subcellular location">
    <subcellularLocation>
        <location evidence="1">Cell membrane</location>
        <topology evidence="1">Lipid-anchor</topology>
    </subcellularLocation>
</comment>
<comment type="similarity">
    <text evidence="2">Belongs to the bacterial solute-binding protein 5 family.</text>
</comment>
<dbReference type="Pfam" id="PF00496">
    <property type="entry name" value="SBP_bac_5"/>
    <property type="match status" value="1"/>
</dbReference>
<proteinExistence type="inferred from homology"/>
<dbReference type="EMBL" id="CP033169">
    <property type="protein sequence ID" value="AYO32177.1"/>
    <property type="molecule type" value="Genomic_DNA"/>
</dbReference>
<dbReference type="SUPFAM" id="SSF53850">
    <property type="entry name" value="Periplasmic binding protein-like II"/>
    <property type="match status" value="1"/>
</dbReference>
<dbReference type="PANTHER" id="PTHR30290">
    <property type="entry name" value="PERIPLASMIC BINDING COMPONENT OF ABC TRANSPORTER"/>
    <property type="match status" value="1"/>
</dbReference>
<dbReference type="InterPro" id="IPR039424">
    <property type="entry name" value="SBP_5"/>
</dbReference>
<sequence>MTTDDYFIPLNIYDRLVEAVTTGPGKSELKPGLAESWDVSPDGKVYTFHLRKGVKFHNGEELKADDVLYTFDRMLNPKTKALNTDFLDMIAGAKDRMDGKADSTSGLKVIDGYTIEITLAEPYAPFLANLATPAGSIYNRKATEAAGADFGVKPEATVGTGPFKLSGWTFNSEVVLTANKDYFLGKPDIDKIVAKVVPDAETQRMMFEKGELDVFDCDNARSQIPYFTKNDKWKDYIVSGPRVGTYYYAINESIKPFDDVRVRKAIQHSIDRQLLLDRLYYGTGTIAKGIMAPGLAGYNPDLPGIPYDTAKAKELLKEAGYPDGFNMTIAQITDSPSTLKINEAVQAMLNDVGIKAEINHMDEAAYFATRKEGKLPMYQADWSADFNDPDNFIYTFFAPRNSVARSFNYTNAQVQADLERARVMTNMDERYKLYQEIEKKIVYEDAAWVPLFHLNHLFVVQPKVKNFKVSWNGWSNMPYYEVKIEQ</sequence>
<evidence type="ECO:0000256" key="2">
    <source>
        <dbReference type="ARBA" id="ARBA00005695"/>
    </source>
</evidence>
<dbReference type="GO" id="GO:0042597">
    <property type="term" value="C:periplasmic space"/>
    <property type="evidence" value="ECO:0007669"/>
    <property type="project" value="UniProtKB-ARBA"/>
</dbReference>
<evidence type="ECO:0000256" key="4">
    <source>
        <dbReference type="ARBA" id="ARBA00022729"/>
    </source>
</evidence>
<evidence type="ECO:0000256" key="1">
    <source>
        <dbReference type="ARBA" id="ARBA00004193"/>
    </source>
</evidence>
<dbReference type="AlphaFoldDB" id="A0A3G2RBV4"/>
<dbReference type="InterPro" id="IPR023765">
    <property type="entry name" value="SBP_5_CS"/>
</dbReference>
<reference evidence="6 7" key="1">
    <citation type="submission" date="2018-10" db="EMBL/GenBank/DDBJ databases">
        <authorList>
            <person name="Zhang X."/>
        </authorList>
    </citation>
    <scope>NUCLEOTIDE SEQUENCE [LARGE SCALE GENOMIC DNA]</scope>
    <source>
        <strain evidence="6 7">SK-G1</strain>
    </source>
</reference>
<protein>
    <submittedName>
        <fullName evidence="6">ABC transporter substrate-binding protein</fullName>
    </submittedName>
</protein>
<dbReference type="GO" id="GO:0015833">
    <property type="term" value="P:peptide transport"/>
    <property type="evidence" value="ECO:0007669"/>
    <property type="project" value="TreeGrafter"/>
</dbReference>
<evidence type="ECO:0000259" key="5">
    <source>
        <dbReference type="Pfam" id="PF00496"/>
    </source>
</evidence>